<comment type="caution">
    <text evidence="3">The sequence shown here is derived from an EMBL/GenBank/DDBJ whole genome shotgun (WGS) entry which is preliminary data.</text>
</comment>
<evidence type="ECO:0000259" key="2">
    <source>
        <dbReference type="Pfam" id="PF13186"/>
    </source>
</evidence>
<dbReference type="AlphaFoldDB" id="A0A227J1L8"/>
<name>A0A227J1L8_VIBPH</name>
<gene>
    <name evidence="3" type="ORF">CA163_32090</name>
</gene>
<comment type="cofactor">
    <cofactor evidence="1">
        <name>[4Fe-4S] cluster</name>
        <dbReference type="ChEBI" id="CHEBI:49883"/>
    </cofactor>
</comment>
<evidence type="ECO:0000256" key="1">
    <source>
        <dbReference type="ARBA" id="ARBA00001966"/>
    </source>
</evidence>
<feature type="domain" description="4Fe4S-binding SPASM" evidence="2">
    <location>
        <begin position="10"/>
        <end position="69"/>
    </location>
</feature>
<dbReference type="NCBIfam" id="TIGR04085">
    <property type="entry name" value="rSAM_more_4Fe4S"/>
    <property type="match status" value="1"/>
</dbReference>
<dbReference type="EMBL" id="NIXT01003977">
    <property type="protein sequence ID" value="OXE28782.1"/>
    <property type="molecule type" value="Genomic_DNA"/>
</dbReference>
<dbReference type="GO" id="GO:0016491">
    <property type="term" value="F:oxidoreductase activity"/>
    <property type="evidence" value="ECO:0007669"/>
    <property type="project" value="InterPro"/>
</dbReference>
<evidence type="ECO:0000313" key="4">
    <source>
        <dbReference type="Proteomes" id="UP000214596"/>
    </source>
</evidence>
<dbReference type="PANTHER" id="PTHR43273:SF3">
    <property type="entry name" value="ANAEROBIC SULFATASE-MATURATING ENZYME HOMOLOG ASLB-RELATED"/>
    <property type="match status" value="1"/>
</dbReference>
<dbReference type="InterPro" id="IPR023867">
    <property type="entry name" value="Sulphatase_maturase_rSAM"/>
</dbReference>
<dbReference type="Pfam" id="PF13186">
    <property type="entry name" value="SPASM"/>
    <property type="match status" value="1"/>
</dbReference>
<dbReference type="Proteomes" id="UP000214596">
    <property type="component" value="Unassembled WGS sequence"/>
</dbReference>
<accession>A0A227J1L8</accession>
<dbReference type="InterPro" id="IPR058240">
    <property type="entry name" value="rSAM_sf"/>
</dbReference>
<evidence type="ECO:0000313" key="3">
    <source>
        <dbReference type="EMBL" id="OXE28782.1"/>
    </source>
</evidence>
<dbReference type="SUPFAM" id="SSF102114">
    <property type="entry name" value="Radical SAM enzymes"/>
    <property type="match status" value="1"/>
</dbReference>
<dbReference type="Gene3D" id="3.20.20.70">
    <property type="entry name" value="Aldolase class I"/>
    <property type="match status" value="1"/>
</dbReference>
<protein>
    <submittedName>
        <fullName evidence="3">Anaerobic sulfatase maturase</fullName>
    </submittedName>
</protein>
<reference evidence="3 4" key="1">
    <citation type="journal article" date="2017" name="Appl. Environ. Microbiol.">
        <title>Parallel evolution of two clades of a major Atlantic endemic Vibrio parahaemolyticus pathogen lineage by independent acquisition of related pathogenicity islands.</title>
        <authorList>
            <person name="Xu F."/>
            <person name="Gonzalez-Escalona N."/>
            <person name="Drees K.P."/>
            <person name="Sebra R.P."/>
            <person name="Cooper V.S."/>
            <person name="Jones S.H."/>
            <person name="Whistler C.A."/>
        </authorList>
    </citation>
    <scope>NUCLEOTIDE SEQUENCE [LARGE SCALE GENOMIC DNA]</scope>
    <source>
        <strain evidence="3 4">MAVP-3</strain>
    </source>
</reference>
<sequence>LCTLGEVCGKGLAMEPNGDVFACDHYVYPEYKIGNIHHDKLDELAYSKEQQKFGFAKSRLLTQQCRDCEYQFACYGECPKNRFIRTRDGEPGLNYL</sequence>
<organism evidence="3 4">
    <name type="scientific">Vibrio parahaemolyticus</name>
    <dbReference type="NCBI Taxonomy" id="670"/>
    <lineage>
        <taxon>Bacteria</taxon>
        <taxon>Pseudomonadati</taxon>
        <taxon>Pseudomonadota</taxon>
        <taxon>Gammaproteobacteria</taxon>
        <taxon>Vibrionales</taxon>
        <taxon>Vibrionaceae</taxon>
        <taxon>Vibrio</taxon>
    </lineage>
</organism>
<dbReference type="InterPro" id="IPR023885">
    <property type="entry name" value="4Fe4S-binding_SPASM_dom"/>
</dbReference>
<feature type="non-terminal residue" evidence="3">
    <location>
        <position position="96"/>
    </location>
</feature>
<proteinExistence type="predicted"/>
<feature type="non-terminal residue" evidence="3">
    <location>
        <position position="1"/>
    </location>
</feature>
<dbReference type="InterPro" id="IPR013785">
    <property type="entry name" value="Aldolase_TIM"/>
</dbReference>
<dbReference type="PANTHER" id="PTHR43273">
    <property type="entry name" value="ANAEROBIC SULFATASE-MATURATING ENZYME HOMOLOG ASLB-RELATED"/>
    <property type="match status" value="1"/>
</dbReference>